<organism evidence="6 7">
    <name type="scientific">Mycena rosella</name>
    <name type="common">Pink bonnet</name>
    <name type="synonym">Agaricus rosellus</name>
    <dbReference type="NCBI Taxonomy" id="1033263"/>
    <lineage>
        <taxon>Eukaryota</taxon>
        <taxon>Fungi</taxon>
        <taxon>Dikarya</taxon>
        <taxon>Basidiomycota</taxon>
        <taxon>Agaricomycotina</taxon>
        <taxon>Agaricomycetes</taxon>
        <taxon>Agaricomycetidae</taxon>
        <taxon>Agaricales</taxon>
        <taxon>Marasmiineae</taxon>
        <taxon>Mycenaceae</taxon>
        <taxon>Mycena</taxon>
    </lineage>
</organism>
<dbReference type="GO" id="GO:0005635">
    <property type="term" value="C:nuclear envelope"/>
    <property type="evidence" value="ECO:0007669"/>
    <property type="project" value="TreeGrafter"/>
</dbReference>
<dbReference type="PANTHER" id="PTHR10250:SF26">
    <property type="entry name" value="GLUTATHIONE S-TRANSFERASE 3, MITOCHONDRIAL"/>
    <property type="match status" value="1"/>
</dbReference>
<dbReference type="EMBL" id="JARKIE010000016">
    <property type="protein sequence ID" value="KAJ7701796.1"/>
    <property type="molecule type" value="Genomic_DNA"/>
</dbReference>
<evidence type="ECO:0000313" key="7">
    <source>
        <dbReference type="Proteomes" id="UP001221757"/>
    </source>
</evidence>
<evidence type="ECO:0000256" key="4">
    <source>
        <dbReference type="ARBA" id="ARBA00023136"/>
    </source>
</evidence>
<keyword evidence="7" id="KW-1185">Reference proteome</keyword>
<dbReference type="Pfam" id="PF01124">
    <property type="entry name" value="MAPEG"/>
    <property type="match status" value="1"/>
</dbReference>
<sequence length="151" mass="16226">MSTSFVLPAAVGYLAGAFFSTVLLLLWQTYAVVKARAGSGVAYPRIYADKAEMEANPKAVQFNCAQRAHQNTLENLPLLYTMTGVTALKYPMLAAGALGLWSLARVGYTAGYSTGDPRKRTNLLSILQFPILLTLLGSSGYTVVQLVCAEL</sequence>
<dbReference type="InterPro" id="IPR001129">
    <property type="entry name" value="Membr-assoc_MAPEG"/>
</dbReference>
<dbReference type="Gene3D" id="1.20.120.550">
    <property type="entry name" value="Membrane associated eicosanoid/glutathione metabolism-like domain"/>
    <property type="match status" value="1"/>
</dbReference>
<feature type="transmembrane region" description="Helical" evidence="5">
    <location>
        <begin position="123"/>
        <end position="144"/>
    </location>
</feature>
<gene>
    <name evidence="6" type="ORF">B0H17DRAFT_1044696</name>
</gene>
<evidence type="ECO:0000256" key="5">
    <source>
        <dbReference type="SAM" id="Phobius"/>
    </source>
</evidence>
<keyword evidence="4 5" id="KW-0472">Membrane</keyword>
<evidence type="ECO:0000256" key="3">
    <source>
        <dbReference type="ARBA" id="ARBA00022989"/>
    </source>
</evidence>
<evidence type="ECO:0000256" key="1">
    <source>
        <dbReference type="ARBA" id="ARBA00004141"/>
    </source>
</evidence>
<dbReference type="AlphaFoldDB" id="A0AAD7DY80"/>
<dbReference type="SUPFAM" id="SSF161084">
    <property type="entry name" value="MAPEG domain-like"/>
    <property type="match status" value="1"/>
</dbReference>
<dbReference type="InterPro" id="IPR023352">
    <property type="entry name" value="MAPEG-like_dom_sf"/>
</dbReference>
<keyword evidence="3 5" id="KW-1133">Transmembrane helix</keyword>
<dbReference type="GO" id="GO:0016020">
    <property type="term" value="C:membrane"/>
    <property type="evidence" value="ECO:0007669"/>
    <property type="project" value="UniProtKB-SubCell"/>
</dbReference>
<reference evidence="6" key="1">
    <citation type="submission" date="2023-03" db="EMBL/GenBank/DDBJ databases">
        <title>Massive genome expansion in bonnet fungi (Mycena s.s.) driven by repeated elements and novel gene families across ecological guilds.</title>
        <authorList>
            <consortium name="Lawrence Berkeley National Laboratory"/>
            <person name="Harder C.B."/>
            <person name="Miyauchi S."/>
            <person name="Viragh M."/>
            <person name="Kuo A."/>
            <person name="Thoen E."/>
            <person name="Andreopoulos B."/>
            <person name="Lu D."/>
            <person name="Skrede I."/>
            <person name="Drula E."/>
            <person name="Henrissat B."/>
            <person name="Morin E."/>
            <person name="Kohler A."/>
            <person name="Barry K."/>
            <person name="LaButti K."/>
            <person name="Morin E."/>
            <person name="Salamov A."/>
            <person name="Lipzen A."/>
            <person name="Mereny Z."/>
            <person name="Hegedus B."/>
            <person name="Baldrian P."/>
            <person name="Stursova M."/>
            <person name="Weitz H."/>
            <person name="Taylor A."/>
            <person name="Grigoriev I.V."/>
            <person name="Nagy L.G."/>
            <person name="Martin F."/>
            <person name="Kauserud H."/>
        </authorList>
    </citation>
    <scope>NUCLEOTIDE SEQUENCE</scope>
    <source>
        <strain evidence="6">CBHHK067</strain>
    </source>
</reference>
<dbReference type="GO" id="GO:0005783">
    <property type="term" value="C:endoplasmic reticulum"/>
    <property type="evidence" value="ECO:0007669"/>
    <property type="project" value="TreeGrafter"/>
</dbReference>
<name>A0AAD7DY80_MYCRO</name>
<dbReference type="PANTHER" id="PTHR10250">
    <property type="entry name" value="MICROSOMAL GLUTATHIONE S-TRANSFERASE"/>
    <property type="match status" value="1"/>
</dbReference>
<protein>
    <submittedName>
        <fullName evidence="6">Membrane-associated proteins in eicosanoid and glutathione metabolism</fullName>
    </submittedName>
</protein>
<dbReference type="GO" id="GO:0004602">
    <property type="term" value="F:glutathione peroxidase activity"/>
    <property type="evidence" value="ECO:0007669"/>
    <property type="project" value="TreeGrafter"/>
</dbReference>
<dbReference type="Proteomes" id="UP001221757">
    <property type="component" value="Unassembled WGS sequence"/>
</dbReference>
<evidence type="ECO:0000313" key="6">
    <source>
        <dbReference type="EMBL" id="KAJ7701796.1"/>
    </source>
</evidence>
<dbReference type="GO" id="GO:0004364">
    <property type="term" value="F:glutathione transferase activity"/>
    <property type="evidence" value="ECO:0007669"/>
    <property type="project" value="TreeGrafter"/>
</dbReference>
<evidence type="ECO:0000256" key="2">
    <source>
        <dbReference type="ARBA" id="ARBA00022692"/>
    </source>
</evidence>
<comment type="caution">
    <text evidence="6">The sequence shown here is derived from an EMBL/GenBank/DDBJ whole genome shotgun (WGS) entry which is preliminary data.</text>
</comment>
<comment type="subcellular location">
    <subcellularLocation>
        <location evidence="1">Membrane</location>
        <topology evidence="1">Multi-pass membrane protein</topology>
    </subcellularLocation>
</comment>
<feature type="transmembrane region" description="Helical" evidence="5">
    <location>
        <begin position="6"/>
        <end position="27"/>
    </location>
</feature>
<keyword evidence="2 5" id="KW-0812">Transmembrane</keyword>
<accession>A0AAD7DY80</accession>
<proteinExistence type="predicted"/>
<dbReference type="InterPro" id="IPR050997">
    <property type="entry name" value="MAPEG"/>
</dbReference>